<keyword evidence="3 5" id="KW-1133">Transmembrane helix</keyword>
<dbReference type="OrthoDB" id="2004788at2"/>
<dbReference type="GO" id="GO:0016020">
    <property type="term" value="C:membrane"/>
    <property type="evidence" value="ECO:0007669"/>
    <property type="project" value="UniProtKB-SubCell"/>
</dbReference>
<evidence type="ECO:0000256" key="1">
    <source>
        <dbReference type="ARBA" id="ARBA00004141"/>
    </source>
</evidence>
<evidence type="ECO:0000256" key="2">
    <source>
        <dbReference type="ARBA" id="ARBA00022692"/>
    </source>
</evidence>
<comment type="caution">
    <text evidence="7">The sequence shown here is derived from an EMBL/GenBank/DDBJ whole genome shotgun (WGS) entry which is preliminary data.</text>
</comment>
<sequence>MGLTTEEQILIEQRVTNEAKSTAATYLLWFFVGWAGAHRFYLGRNGSAIAMLLLNIVGWMTFAFLIGIPLVVIWGIWWLVDLFLIPGMIDAQKNSVRNYLTQEALVRQKS</sequence>
<feature type="transmembrane region" description="Helical" evidence="5">
    <location>
        <begin position="53"/>
        <end position="80"/>
    </location>
</feature>
<feature type="domain" description="TM2" evidence="6">
    <location>
        <begin position="19"/>
        <end position="68"/>
    </location>
</feature>
<keyword evidence="8" id="KW-1185">Reference proteome</keyword>
<protein>
    <submittedName>
        <fullName evidence="7">TM2 domain-containing protein</fullName>
    </submittedName>
</protein>
<dbReference type="Proteomes" id="UP000295097">
    <property type="component" value="Unassembled WGS sequence"/>
</dbReference>
<keyword evidence="2 5" id="KW-0812">Transmembrane</keyword>
<dbReference type="PANTHER" id="PTHR21016">
    <property type="entry name" value="BETA-AMYLOID BINDING PROTEIN-RELATED"/>
    <property type="match status" value="1"/>
</dbReference>
<comment type="subcellular location">
    <subcellularLocation>
        <location evidence="1">Membrane</location>
        <topology evidence="1">Multi-pass membrane protein</topology>
    </subcellularLocation>
</comment>
<dbReference type="RefSeq" id="WP_132307632.1">
    <property type="nucleotide sequence ID" value="NZ_SMAR01000001.1"/>
</dbReference>
<proteinExistence type="predicted"/>
<reference evidence="7 8" key="1">
    <citation type="submission" date="2019-03" db="EMBL/GenBank/DDBJ databases">
        <title>Freshwater and sediment microbial communities from various areas in North America, analyzing microbe dynamics in response to fracking.</title>
        <authorList>
            <person name="Lamendella R."/>
        </authorList>
    </citation>
    <scope>NUCLEOTIDE SEQUENCE [LARGE SCALE GENOMIC DNA]</scope>
    <source>
        <strain evidence="7 8">175.2</strain>
    </source>
</reference>
<evidence type="ECO:0000256" key="4">
    <source>
        <dbReference type="ARBA" id="ARBA00023136"/>
    </source>
</evidence>
<keyword evidence="4 5" id="KW-0472">Membrane</keyword>
<evidence type="ECO:0000313" key="7">
    <source>
        <dbReference type="EMBL" id="TCT45081.1"/>
    </source>
</evidence>
<accession>A0A4V2V524</accession>
<evidence type="ECO:0000259" key="6">
    <source>
        <dbReference type="Pfam" id="PF05154"/>
    </source>
</evidence>
<dbReference type="InterPro" id="IPR050932">
    <property type="entry name" value="TM2D1-3-like"/>
</dbReference>
<evidence type="ECO:0000313" key="8">
    <source>
        <dbReference type="Proteomes" id="UP000295097"/>
    </source>
</evidence>
<feature type="transmembrane region" description="Helical" evidence="5">
    <location>
        <begin position="23"/>
        <end position="41"/>
    </location>
</feature>
<evidence type="ECO:0000256" key="5">
    <source>
        <dbReference type="SAM" id="Phobius"/>
    </source>
</evidence>
<dbReference type="EMBL" id="SMAR01000001">
    <property type="protein sequence ID" value="TCT45081.1"/>
    <property type="molecule type" value="Genomic_DNA"/>
</dbReference>
<name>A0A4V2V524_9HYPH</name>
<dbReference type="PANTHER" id="PTHR21016:SF25">
    <property type="entry name" value="TM2 DOMAIN-CONTAINING PROTEIN DDB_G0277895-RELATED"/>
    <property type="match status" value="1"/>
</dbReference>
<organism evidence="7 8">
    <name type="scientific">Martelella mediterranea</name>
    <dbReference type="NCBI Taxonomy" id="293089"/>
    <lineage>
        <taxon>Bacteria</taxon>
        <taxon>Pseudomonadati</taxon>
        <taxon>Pseudomonadota</taxon>
        <taxon>Alphaproteobacteria</taxon>
        <taxon>Hyphomicrobiales</taxon>
        <taxon>Aurantimonadaceae</taxon>
        <taxon>Martelella</taxon>
    </lineage>
</organism>
<dbReference type="AlphaFoldDB" id="A0A4V2V524"/>
<evidence type="ECO:0000256" key="3">
    <source>
        <dbReference type="ARBA" id="ARBA00022989"/>
    </source>
</evidence>
<dbReference type="InterPro" id="IPR007829">
    <property type="entry name" value="TM2"/>
</dbReference>
<gene>
    <name evidence="7" type="ORF">EDC90_1001222</name>
</gene>
<dbReference type="Pfam" id="PF05154">
    <property type="entry name" value="TM2"/>
    <property type="match status" value="1"/>
</dbReference>